<dbReference type="PROSITE" id="PS00573">
    <property type="entry name" value="PYRIDINE_REDOX_2"/>
    <property type="match status" value="1"/>
</dbReference>
<accession>A0A2V1GXL1</accession>
<comment type="catalytic activity">
    <reaction evidence="8">
        <text>[thioredoxin]-dithiol + NADP(+) = [thioredoxin]-disulfide + NADPH + H(+)</text>
        <dbReference type="Rhea" id="RHEA:20345"/>
        <dbReference type="Rhea" id="RHEA-COMP:10698"/>
        <dbReference type="Rhea" id="RHEA-COMP:10700"/>
        <dbReference type="ChEBI" id="CHEBI:15378"/>
        <dbReference type="ChEBI" id="CHEBI:29950"/>
        <dbReference type="ChEBI" id="CHEBI:50058"/>
        <dbReference type="ChEBI" id="CHEBI:57783"/>
        <dbReference type="ChEBI" id="CHEBI:58349"/>
        <dbReference type="EC" id="1.8.1.9"/>
    </reaction>
</comment>
<dbReference type="RefSeq" id="WP_116685423.1">
    <property type="nucleotide sequence ID" value="NZ_CAWNYD010000001.1"/>
</dbReference>
<evidence type="ECO:0000259" key="11">
    <source>
        <dbReference type="Pfam" id="PF07992"/>
    </source>
</evidence>
<gene>
    <name evidence="12" type="primary">trxB</name>
    <name evidence="12" type="ORF">DC094_02070</name>
</gene>
<dbReference type="InterPro" id="IPR036188">
    <property type="entry name" value="FAD/NAD-bd_sf"/>
</dbReference>
<dbReference type="PRINTS" id="PR00469">
    <property type="entry name" value="PNDRDTASEII"/>
</dbReference>
<keyword evidence="3 8" id="KW-0274">FAD</keyword>
<dbReference type="SUPFAM" id="SSF52833">
    <property type="entry name" value="Thioredoxin-like"/>
    <property type="match status" value="1"/>
</dbReference>
<dbReference type="GO" id="GO:0005737">
    <property type="term" value="C:cytoplasm"/>
    <property type="evidence" value="ECO:0007669"/>
    <property type="project" value="InterPro"/>
</dbReference>
<keyword evidence="4 8" id="KW-0560">Oxidoreductase</keyword>
<dbReference type="Gene3D" id="3.50.50.60">
    <property type="entry name" value="FAD/NAD(P)-binding domain"/>
    <property type="match status" value="2"/>
</dbReference>
<dbReference type="Pfam" id="PF07992">
    <property type="entry name" value="Pyr_redox_2"/>
    <property type="match status" value="1"/>
</dbReference>
<feature type="domain" description="Thioredoxin" evidence="10">
    <location>
        <begin position="309"/>
        <end position="399"/>
    </location>
</feature>
<protein>
    <recommendedName>
        <fullName evidence="8">Thioredoxin reductase</fullName>
        <ecNumber evidence="8">1.8.1.9</ecNumber>
    </recommendedName>
</protein>
<dbReference type="Pfam" id="PF00085">
    <property type="entry name" value="Thioredoxin"/>
    <property type="match status" value="1"/>
</dbReference>
<evidence type="ECO:0000256" key="8">
    <source>
        <dbReference type="RuleBase" id="RU003880"/>
    </source>
</evidence>
<evidence type="ECO:0000256" key="4">
    <source>
        <dbReference type="ARBA" id="ARBA00023002"/>
    </source>
</evidence>
<comment type="cofactor">
    <cofactor evidence="9">
        <name>FAD</name>
        <dbReference type="ChEBI" id="CHEBI:57692"/>
    </cofactor>
    <text evidence="9">Binds 1 FAD per subunit.</text>
</comment>
<dbReference type="EC" id="1.8.1.9" evidence="8"/>
<dbReference type="Gene3D" id="3.40.30.10">
    <property type="entry name" value="Glutaredoxin"/>
    <property type="match status" value="1"/>
</dbReference>
<evidence type="ECO:0000256" key="7">
    <source>
        <dbReference type="ARBA" id="ARBA00024806"/>
    </source>
</evidence>
<keyword evidence="5" id="KW-1015">Disulfide bond</keyword>
<feature type="domain" description="FAD/NAD(P)-binding" evidence="11">
    <location>
        <begin position="5"/>
        <end position="297"/>
    </location>
</feature>
<dbReference type="PRINTS" id="PR00368">
    <property type="entry name" value="FADPNR"/>
</dbReference>
<reference evidence="12 13" key="1">
    <citation type="submission" date="2018-04" db="EMBL/GenBank/DDBJ databases">
        <title>Thalassorhabdus spongiae gen. nov., sp. nov., isolated from a marine sponge in South-West Iceland.</title>
        <authorList>
            <person name="Knobloch S."/>
            <person name="Daussin A."/>
            <person name="Johannsson R."/>
            <person name="Marteinsson V.T."/>
        </authorList>
    </citation>
    <scope>NUCLEOTIDE SEQUENCE [LARGE SCALE GENOMIC DNA]</scope>
    <source>
        <strain evidence="12 13">Hp12</strain>
    </source>
</reference>
<evidence type="ECO:0000256" key="5">
    <source>
        <dbReference type="ARBA" id="ARBA00023157"/>
    </source>
</evidence>
<evidence type="ECO:0000313" key="12">
    <source>
        <dbReference type="EMBL" id="PVZ71834.1"/>
    </source>
</evidence>
<evidence type="ECO:0000256" key="6">
    <source>
        <dbReference type="ARBA" id="ARBA00023284"/>
    </source>
</evidence>
<evidence type="ECO:0000256" key="3">
    <source>
        <dbReference type="ARBA" id="ARBA00022827"/>
    </source>
</evidence>
<dbReference type="InterPro" id="IPR023753">
    <property type="entry name" value="FAD/NAD-binding_dom"/>
</dbReference>
<name>A0A2V1GXL1_9GAMM</name>
<proteinExistence type="inferred from homology"/>
<dbReference type="PANTHER" id="PTHR48105">
    <property type="entry name" value="THIOREDOXIN REDUCTASE 1-RELATED-RELATED"/>
    <property type="match status" value="1"/>
</dbReference>
<dbReference type="InterPro" id="IPR013766">
    <property type="entry name" value="Thioredoxin_domain"/>
</dbReference>
<sequence>MTDIYDVLIIGGGPGGLTAGIYCARGKMKTLMLEGASRTGGQCAKTSELENWPGVMESTGPALMDTFQAHAEKFGVEIKRGEVTDIKVADDGFIKTVTTKKGETYQAKSLILSTGAGPRILNIPGEKEFTGKGVSYCATCDADFFEDLDIVVVGSGNTAVEESVFLTKFVNSVKMVVLHDEGTLDADRTAQEQAFANDKIEFIWNSSVAEICGDELVGGVKVKNLKTGEIEEVECDGVFMFVGTVPNTKFLEGFVELSNGGYITTGDMQETNVPGVFAAGDVCDKFLRQVVTAAGDGATAAVASERYIHEEEHWQHSVTKAEGDVLVVFWNPLEEMSIEMMPHLDKLAADNSLKLVTMDTYKSSNIADRYSVSGGFTVIHFRDGQEIKRVASPTADTLKELL</sequence>
<keyword evidence="2 8" id="KW-0285">Flavoprotein</keyword>
<dbReference type="GO" id="GO:0019430">
    <property type="term" value="P:removal of superoxide radicals"/>
    <property type="evidence" value="ECO:0007669"/>
    <property type="project" value="UniProtKB-UniRule"/>
</dbReference>
<comment type="caution">
    <text evidence="12">The sequence shown here is derived from an EMBL/GenBank/DDBJ whole genome shotgun (WGS) entry which is preliminary data.</text>
</comment>
<evidence type="ECO:0000256" key="2">
    <source>
        <dbReference type="ARBA" id="ARBA00022630"/>
    </source>
</evidence>
<keyword evidence="6 8" id="KW-0676">Redox-active center</keyword>
<dbReference type="EMBL" id="QDDL01000001">
    <property type="protein sequence ID" value="PVZ71834.1"/>
    <property type="molecule type" value="Genomic_DNA"/>
</dbReference>
<keyword evidence="9" id="KW-0521">NADP</keyword>
<dbReference type="InterPro" id="IPR008255">
    <property type="entry name" value="Pyr_nucl-diS_OxRdtase_2_AS"/>
</dbReference>
<evidence type="ECO:0000256" key="9">
    <source>
        <dbReference type="RuleBase" id="RU003881"/>
    </source>
</evidence>
<evidence type="ECO:0000313" key="13">
    <source>
        <dbReference type="Proteomes" id="UP000244906"/>
    </source>
</evidence>
<dbReference type="CDD" id="cd02947">
    <property type="entry name" value="TRX_family"/>
    <property type="match status" value="1"/>
</dbReference>
<keyword evidence="13" id="KW-1185">Reference proteome</keyword>
<comment type="similarity">
    <text evidence="1 8">Belongs to the class-II pyridine nucleotide-disulfide oxidoreductase family.</text>
</comment>
<evidence type="ECO:0000259" key="10">
    <source>
        <dbReference type="Pfam" id="PF00085"/>
    </source>
</evidence>
<organism evidence="12 13">
    <name type="scientific">Pelagibaculum spongiae</name>
    <dbReference type="NCBI Taxonomy" id="2080658"/>
    <lineage>
        <taxon>Bacteria</taxon>
        <taxon>Pseudomonadati</taxon>
        <taxon>Pseudomonadota</taxon>
        <taxon>Gammaproteobacteria</taxon>
        <taxon>Oceanospirillales</taxon>
        <taxon>Pelagibaculum</taxon>
    </lineage>
</organism>
<comment type="subunit">
    <text evidence="8">Homodimer.</text>
</comment>
<dbReference type="GO" id="GO:0004791">
    <property type="term" value="F:thioredoxin-disulfide reductase (NADPH) activity"/>
    <property type="evidence" value="ECO:0007669"/>
    <property type="project" value="UniProtKB-UniRule"/>
</dbReference>
<dbReference type="InterPro" id="IPR036249">
    <property type="entry name" value="Thioredoxin-like_sf"/>
</dbReference>
<dbReference type="NCBIfam" id="TIGR01292">
    <property type="entry name" value="TRX_reduct"/>
    <property type="match status" value="1"/>
</dbReference>
<dbReference type="InterPro" id="IPR050097">
    <property type="entry name" value="Ferredoxin-NADP_redctase_2"/>
</dbReference>
<dbReference type="AlphaFoldDB" id="A0A2V1GXL1"/>
<dbReference type="InterPro" id="IPR005982">
    <property type="entry name" value="Thioredox_Rdtase"/>
</dbReference>
<comment type="function">
    <text evidence="7">Serves to protect the cell against DNA damage by alkyl hydroperoxides. It can use either NADH or NADPH as electron donor for direct reduction of redox dyes or of alkyl hydroperoxides when combined with the AhpC protein.</text>
</comment>
<dbReference type="SUPFAM" id="SSF51905">
    <property type="entry name" value="FAD/NAD(P)-binding domain"/>
    <property type="match status" value="1"/>
</dbReference>
<dbReference type="Proteomes" id="UP000244906">
    <property type="component" value="Unassembled WGS sequence"/>
</dbReference>
<dbReference type="OrthoDB" id="9806179at2"/>
<evidence type="ECO:0000256" key="1">
    <source>
        <dbReference type="ARBA" id="ARBA00009333"/>
    </source>
</evidence>